<dbReference type="AlphaFoldDB" id="A0A2X2SMY4"/>
<gene>
    <name evidence="1" type="ORF">NCTC11545_01702</name>
</gene>
<dbReference type="RefSeq" id="WP_002675180.1">
    <property type="nucleotide sequence ID" value="NZ_CP085961.1"/>
</dbReference>
<evidence type="ECO:0000313" key="2">
    <source>
        <dbReference type="Proteomes" id="UP000250169"/>
    </source>
</evidence>
<protein>
    <submittedName>
        <fullName evidence="1">Uncharacterized protein</fullName>
    </submittedName>
</protein>
<dbReference type="EMBL" id="UAVS01000006">
    <property type="protein sequence ID" value="SQA94512.1"/>
    <property type="molecule type" value="Genomic_DNA"/>
</dbReference>
<dbReference type="Proteomes" id="UP000250169">
    <property type="component" value="Unassembled WGS sequence"/>
</dbReference>
<accession>A0A2X2SMY4</accession>
<organism evidence="1 2">
    <name type="scientific">Capnocytophaga ochracea</name>
    <dbReference type="NCBI Taxonomy" id="1018"/>
    <lineage>
        <taxon>Bacteria</taxon>
        <taxon>Pseudomonadati</taxon>
        <taxon>Bacteroidota</taxon>
        <taxon>Flavobacteriia</taxon>
        <taxon>Flavobacteriales</taxon>
        <taxon>Flavobacteriaceae</taxon>
        <taxon>Capnocytophaga</taxon>
    </lineage>
</organism>
<proteinExistence type="predicted"/>
<name>A0A2X2SMY4_CAPOC</name>
<sequence>MNYKKVTFSIICDDEKHLEEVLNWYNKTYDTDFKVENIIYDEVNFVDISSTKFTLTDIFDIGYHFGMEIQKLRERREID</sequence>
<reference evidence="1 2" key="1">
    <citation type="submission" date="2018-06" db="EMBL/GenBank/DDBJ databases">
        <authorList>
            <consortium name="Pathogen Informatics"/>
            <person name="Doyle S."/>
        </authorList>
    </citation>
    <scope>NUCLEOTIDE SEQUENCE [LARGE SCALE GENOMIC DNA]</scope>
    <source>
        <strain evidence="1 2">NCTC11545</strain>
    </source>
</reference>
<evidence type="ECO:0000313" key="1">
    <source>
        <dbReference type="EMBL" id="SQA94512.1"/>
    </source>
</evidence>